<organism evidence="8 9">
    <name type="scientific">Lachancea fermentati</name>
    <name type="common">Zygosaccharomyces fermentati</name>
    <dbReference type="NCBI Taxonomy" id="4955"/>
    <lineage>
        <taxon>Eukaryota</taxon>
        <taxon>Fungi</taxon>
        <taxon>Dikarya</taxon>
        <taxon>Ascomycota</taxon>
        <taxon>Saccharomycotina</taxon>
        <taxon>Saccharomycetes</taxon>
        <taxon>Saccharomycetales</taxon>
        <taxon>Saccharomycetaceae</taxon>
        <taxon>Lachancea</taxon>
    </lineage>
</organism>
<dbReference type="GO" id="GO:0005634">
    <property type="term" value="C:nucleus"/>
    <property type="evidence" value="ECO:0007669"/>
    <property type="project" value="UniProtKB-SubCell"/>
</dbReference>
<name>A0A1G4MKX4_LACFM</name>
<evidence type="ECO:0000256" key="5">
    <source>
        <dbReference type="ARBA" id="ARBA00023306"/>
    </source>
</evidence>
<feature type="compositionally biased region" description="Basic and acidic residues" evidence="6">
    <location>
        <begin position="1245"/>
        <end position="1258"/>
    </location>
</feature>
<evidence type="ECO:0000256" key="6">
    <source>
        <dbReference type="SAM" id="MobiDB-lite"/>
    </source>
</evidence>
<accession>A0A1G4MKX4</accession>
<proteinExistence type="predicted"/>
<dbReference type="InterPro" id="IPR011989">
    <property type="entry name" value="ARM-like"/>
</dbReference>
<evidence type="ECO:0000256" key="7">
    <source>
        <dbReference type="SAM" id="Phobius"/>
    </source>
</evidence>
<dbReference type="STRING" id="4955.A0A1G4MKX4"/>
<evidence type="ECO:0000256" key="2">
    <source>
        <dbReference type="ARBA" id="ARBA00022618"/>
    </source>
</evidence>
<evidence type="ECO:0000256" key="1">
    <source>
        <dbReference type="ARBA" id="ARBA00004123"/>
    </source>
</evidence>
<dbReference type="OMA" id="YPPAYNM"/>
<feature type="compositionally biased region" description="Acidic residues" evidence="6">
    <location>
        <begin position="1259"/>
        <end position="1268"/>
    </location>
</feature>
<evidence type="ECO:0000313" key="8">
    <source>
        <dbReference type="EMBL" id="SCW04488.1"/>
    </source>
</evidence>
<dbReference type="Gene3D" id="1.25.10.10">
    <property type="entry name" value="Leucine-rich Repeat Variant"/>
    <property type="match status" value="1"/>
</dbReference>
<dbReference type="GO" id="GO:0000785">
    <property type="term" value="C:chromatin"/>
    <property type="evidence" value="ECO:0007669"/>
    <property type="project" value="TreeGrafter"/>
</dbReference>
<reference evidence="8 9" key="1">
    <citation type="submission" date="2016-03" db="EMBL/GenBank/DDBJ databases">
        <authorList>
            <person name="Devillers H."/>
        </authorList>
    </citation>
    <scope>NUCLEOTIDE SEQUENCE [LARGE SCALE GENOMIC DNA]</scope>
    <source>
        <strain evidence="8">CBS 6772</strain>
    </source>
</reference>
<dbReference type="OrthoDB" id="200660at2759"/>
<keyword evidence="7" id="KW-0812">Transmembrane</keyword>
<dbReference type="GO" id="GO:0007064">
    <property type="term" value="P:mitotic sister chromatid cohesion"/>
    <property type="evidence" value="ECO:0007669"/>
    <property type="project" value="InterPro"/>
</dbReference>
<keyword evidence="7" id="KW-0472">Membrane</keyword>
<sequence length="1268" mass="145716">MVKTKSRLDFNKSIISTLKDNLSSQQVIDRLASLHEELSTLNQDSVETSLLERYRIDLINKKILKSKDPGIQAFAACCLSDILRLFAPDAPYTDKELTDIFRLFLGQLRLLEDPDNGYYIQQTYLTTSLLEYRSIVLLTDLPNSAALIEELFEIFYGPENSSIQERLFKIVGGLLGEVISECESLPMSVLKMVFNKFLSNKGNDTITGLQIRKDPGFEFSLTICNLYSNRLGRHFTKFYSEIMYEILNSKQENDEKRGKSGYGYRTLTKLNKLTSKLWEYAPDLVGSVTGFIYQLLCSDNELFRESATCCVSDMLTNSLTVNFVVVHNDTYKMWLSKVVDISPHVRYAWVKGLPNIFERRNDISDALQKGLAKTLIDSDHLVRLGAIEVFEELRIEKLWSSITNAALYTSLLHLTRETRRDVREKCIDTVSKIYVESIKKIPKTLRNQEIWDVIGTIPSVIFDLYYINDPNINIKADTVIFEHFLPLNITSEDLVDRLIHVMERFDKKAFSSFYAFNKRQVQISTVITRFIEFCEQLNSTESENTDAIKSKFYKTIEWLSFGFPDQLNVADILMAFKELNDRRIYHLMKSAVADESNHTTLRNAVSELLRRLHETDLFRKKSVKIESRFTKDQFVFIFKILLYRGAPLIYNVSNISLLLDTRKSAKEKELSLKRQLIDNISSVKPSIFKDQIKSLTNAIKNLDGTEKDLKETLTIGEALRTIYKISKVLKDQLDTDDTFFFDKVQDFAIEGTPLEAKYAVKLLGLTPEAELRLSKIKAFILPLNLDSSKNFSSNVLAISEIFKIKPQLLDDDSTDIISYLIKNVLLANEVVGDPDEDSSWITDKQINSGKFSPLSTKIFALKLLTNKLRSISKEVETDPIAKTFTEKTMKLFFYLIASGGELISEHNKENYPTPSSYQTKLRCFAGLQVLKLARLPSFGPFIKPSDISKLINLVEDECIEVRTAFIERLKDYVAGEFISIKFLPLVFFTAYEPDPELKANTKIWINFTFNKETFRRGTFFERALPRLIHSIAHHPDVADGLSGEENAFLNSLTTSVDYLIFFFDSVATASNLGLLYYLAGRVRQYRDTVRDVGSSDEQEDRGADATEEEHKIVPNVYIISELAQLVLNQFKEQHKWTLSVYPGKLNLPSDLFEPFDTINEARVNTFETYLSANHARVIQKSIEVKVNRMFRKSQTHKQQVQKRKLTDEYRVVHKKQRPSKSAEQSLEDSDEDDNYVPSNLSKMSDVTRKSSRRKNEVDYRDDESAEED</sequence>
<dbReference type="CDD" id="cd19953">
    <property type="entry name" value="PDS5"/>
    <property type="match status" value="1"/>
</dbReference>
<dbReference type="AlphaFoldDB" id="A0A1G4MKX4"/>
<keyword evidence="9" id="KW-1185">Reference proteome</keyword>
<dbReference type="InterPro" id="IPR039776">
    <property type="entry name" value="Pds5"/>
</dbReference>
<dbReference type="Pfam" id="PF20168">
    <property type="entry name" value="PDS5"/>
    <property type="match status" value="1"/>
</dbReference>
<keyword evidence="7" id="KW-1133">Transmembrane helix</keyword>
<keyword evidence="2" id="KW-0132">Cell division</keyword>
<dbReference type="PANTHER" id="PTHR12663:SF0">
    <property type="entry name" value="PRECOCIOUS DISSOCIATION OF SISTERS 5, ISOFORM A"/>
    <property type="match status" value="1"/>
</dbReference>
<evidence type="ECO:0000313" key="9">
    <source>
        <dbReference type="Proteomes" id="UP000190831"/>
    </source>
</evidence>
<evidence type="ECO:0000256" key="3">
    <source>
        <dbReference type="ARBA" id="ARBA00022776"/>
    </source>
</evidence>
<gene>
    <name evidence="8" type="ORF">LAFE_0H14642G</name>
</gene>
<dbReference type="GO" id="GO:0006281">
    <property type="term" value="P:DNA repair"/>
    <property type="evidence" value="ECO:0007669"/>
    <property type="project" value="TreeGrafter"/>
</dbReference>
<feature type="region of interest" description="Disordered" evidence="6">
    <location>
        <begin position="1211"/>
        <end position="1268"/>
    </location>
</feature>
<keyword evidence="3" id="KW-0498">Mitosis</keyword>
<comment type="subcellular location">
    <subcellularLocation>
        <location evidence="1">Nucleus</location>
    </subcellularLocation>
</comment>
<dbReference type="Proteomes" id="UP000190831">
    <property type="component" value="Chromosome H"/>
</dbReference>
<keyword evidence="5" id="KW-0131">Cell cycle</keyword>
<dbReference type="SUPFAM" id="SSF48371">
    <property type="entry name" value="ARM repeat"/>
    <property type="match status" value="2"/>
</dbReference>
<keyword evidence="4" id="KW-0539">Nucleus</keyword>
<dbReference type="EMBL" id="LT598491">
    <property type="protein sequence ID" value="SCW04488.1"/>
    <property type="molecule type" value="Genomic_DNA"/>
</dbReference>
<dbReference type="GO" id="GO:0051301">
    <property type="term" value="P:cell division"/>
    <property type="evidence" value="ECO:0007669"/>
    <property type="project" value="UniProtKB-KW"/>
</dbReference>
<feature type="transmembrane region" description="Helical" evidence="7">
    <location>
        <begin position="1058"/>
        <end position="1078"/>
    </location>
</feature>
<dbReference type="InterPro" id="IPR016024">
    <property type="entry name" value="ARM-type_fold"/>
</dbReference>
<dbReference type="PANTHER" id="PTHR12663">
    <property type="entry name" value="ANDROGEN INDUCED INHIBITOR OF PROLIFERATION AS3 / PDS5-RELATED"/>
    <property type="match status" value="1"/>
</dbReference>
<protein>
    <submittedName>
        <fullName evidence="8">LAFE_0H14642g1_1</fullName>
    </submittedName>
</protein>
<feature type="compositionally biased region" description="Acidic residues" evidence="6">
    <location>
        <begin position="1225"/>
        <end position="1234"/>
    </location>
</feature>
<evidence type="ECO:0000256" key="4">
    <source>
        <dbReference type="ARBA" id="ARBA00023242"/>
    </source>
</evidence>